<keyword evidence="1" id="KW-0732">Signal</keyword>
<evidence type="ECO:0000313" key="3">
    <source>
        <dbReference type="Proteomes" id="UP001497457"/>
    </source>
</evidence>
<dbReference type="Proteomes" id="UP001497457">
    <property type="component" value="Chromosome 21rd"/>
</dbReference>
<protein>
    <submittedName>
        <fullName evidence="2">Uncharacterized protein</fullName>
    </submittedName>
</protein>
<dbReference type="AlphaFoldDB" id="A0ABC9APZ7"/>
<reference evidence="3" key="1">
    <citation type="submission" date="2024-06" db="EMBL/GenBank/DDBJ databases">
        <authorList>
            <person name="Ryan C."/>
        </authorList>
    </citation>
    <scope>NUCLEOTIDE SEQUENCE [LARGE SCALE GENOMIC DNA]</scope>
</reference>
<evidence type="ECO:0000256" key="1">
    <source>
        <dbReference type="SAM" id="SignalP"/>
    </source>
</evidence>
<gene>
    <name evidence="2" type="ORF">URODEC1_LOCUS55626</name>
</gene>
<feature type="chain" id="PRO_5044754378" evidence="1">
    <location>
        <begin position="27"/>
        <end position="150"/>
    </location>
</feature>
<feature type="signal peptide" evidence="1">
    <location>
        <begin position="1"/>
        <end position="26"/>
    </location>
</feature>
<dbReference type="EMBL" id="OZ075131">
    <property type="protein sequence ID" value="CAL4980355.1"/>
    <property type="molecule type" value="Genomic_DNA"/>
</dbReference>
<reference evidence="2 3" key="2">
    <citation type="submission" date="2024-10" db="EMBL/GenBank/DDBJ databases">
        <authorList>
            <person name="Ryan C."/>
        </authorList>
    </citation>
    <scope>NUCLEOTIDE SEQUENCE [LARGE SCALE GENOMIC DNA]</scope>
</reference>
<name>A0ABC9APZ7_9POAL</name>
<evidence type="ECO:0000313" key="2">
    <source>
        <dbReference type="EMBL" id="CAL4980355.1"/>
    </source>
</evidence>
<sequence length="150" mass="15597">MALGAAGLRAAAAIAVFTVLVMSSQGHPRTKPLCSDCSSLCNTNCTAEIAEKCISECTFQGACDQCESQVLQSCCQNFCSSSDGTSGFSCCPNGTSSVTCNCDNCKSAAQNSCTSPCSELRCMSCQFGIGQQCRDSCMSACKENCVDKDC</sequence>
<accession>A0ABC9APZ7</accession>
<proteinExistence type="predicted"/>
<organism evidence="2 3">
    <name type="scientific">Urochloa decumbens</name>
    <dbReference type="NCBI Taxonomy" id="240449"/>
    <lineage>
        <taxon>Eukaryota</taxon>
        <taxon>Viridiplantae</taxon>
        <taxon>Streptophyta</taxon>
        <taxon>Embryophyta</taxon>
        <taxon>Tracheophyta</taxon>
        <taxon>Spermatophyta</taxon>
        <taxon>Magnoliopsida</taxon>
        <taxon>Liliopsida</taxon>
        <taxon>Poales</taxon>
        <taxon>Poaceae</taxon>
        <taxon>PACMAD clade</taxon>
        <taxon>Panicoideae</taxon>
        <taxon>Panicodae</taxon>
        <taxon>Paniceae</taxon>
        <taxon>Melinidinae</taxon>
        <taxon>Urochloa</taxon>
    </lineage>
</organism>
<keyword evidence="3" id="KW-1185">Reference proteome</keyword>